<dbReference type="AlphaFoldDB" id="A0AA38HQY2"/>
<dbReference type="Pfam" id="PF14837">
    <property type="entry name" value="INTS5_N"/>
    <property type="match status" value="1"/>
</dbReference>
<gene>
    <name evidence="3" type="ORF">Zmor_025060</name>
</gene>
<protein>
    <recommendedName>
        <fullName evidence="5">Integrator complex subunit 5</fullName>
    </recommendedName>
</protein>
<sequence length="945" mass="106162">MLSHTTVIRNAPQQDLINELHTFIKGALKLERCNPLDLTKTALRLLKNIPAARAALFEYFSNVFGAAATNYIQAIETEIKTGELPSHSETDEAVVTEIHSVLVGFIADNPTAWAPIVSTWSLELLGEISTKFAGRAHLSTNLNETLQLWMNCRATKILVDINTKCLSSLMHSDTETCINALLETSIKHSPNFDWVVAHVGSCFPHTVITRVLSVGLKDFCQIKSYEQGSNSPKLRSVVGILGHLAGSHSNDIRSAILEMFLWSLQQENQDVDATKLQKKATVPFILQLAFLSSTLFSSVCNDMKRILSVDIIYKLCPFVEDWCKYFGSNEILEDLLLTLIASCDNGGIQIINVLLDCITVEHHLNDPLIQSIKEKSLEILQNVVYRVDESVRTDKNIELLTSFAHDLDEVHKNLLSLVEVRSQTAAQIVVFLGHGNPSLLVRSLSFLFQNSQTSQHLSLLVKILTHELINKTVWPYVDKSGYFSVVLEQILSKNIEAQVNKNGDNLTQMWNNLLTLLKWEKSGRVSLLNSQIVTKAILTNLTHFTAVFGNETLHVHVMSNILTDLDIPVSSNMDNLPAEVILNLTQATVNYFFICCHEEGTSQKAKGFERINRLLRRLCTHSKVARVLALRELLERALFRKDNVLFGAKNNGTFDESSEKLLLKQNKKINKTIPLTKHSSVFNGGIIGTGKRKLHCLNDLPPEVVAANTSELVNAIKSCCSLSEELEMKFCDLSLDSVTLVSLLLVQFVSPDVMYNGLPWPDEEFSKVTIERDLFIRRMFTNVPVLWDLLSFVAVYRPALCYCSVLMRALTATLIHQWKSTGEQSKSNFTDNYKSLMTTTVKVIDVMALGQLLPPPLCSIRDVLPNLKCFEIVAILKDCIWTYMRDHIPSPALFVGDANGIHWRDPTSSRPAEVYTNTLRIIMQRNIDTLGHMYAQMFINIPKLE</sequence>
<reference evidence="3" key="1">
    <citation type="journal article" date="2023" name="G3 (Bethesda)">
        <title>Whole genome assemblies of Zophobas morio and Tenebrio molitor.</title>
        <authorList>
            <person name="Kaur S."/>
            <person name="Stinson S.A."/>
            <person name="diCenzo G.C."/>
        </authorList>
    </citation>
    <scope>NUCLEOTIDE SEQUENCE</scope>
    <source>
        <strain evidence="3">QUZm001</strain>
    </source>
</reference>
<dbReference type="PANTHER" id="PTHR31697:SF2">
    <property type="entry name" value="INTEGRATOR COMPLEX SUBUNIT 5"/>
    <property type="match status" value="1"/>
</dbReference>
<dbReference type="Proteomes" id="UP001168821">
    <property type="component" value="Unassembled WGS sequence"/>
</dbReference>
<name>A0AA38HQY2_9CUCU</name>
<dbReference type="InterPro" id="IPR029445">
    <property type="entry name" value="INTS5_N"/>
</dbReference>
<evidence type="ECO:0000259" key="2">
    <source>
        <dbReference type="Pfam" id="PF14838"/>
    </source>
</evidence>
<evidence type="ECO:0008006" key="5">
    <source>
        <dbReference type="Google" id="ProtNLM"/>
    </source>
</evidence>
<evidence type="ECO:0000313" key="3">
    <source>
        <dbReference type="EMBL" id="KAJ3642258.1"/>
    </source>
</evidence>
<proteinExistence type="predicted"/>
<dbReference type="EMBL" id="JALNTZ010000008">
    <property type="protein sequence ID" value="KAJ3642258.1"/>
    <property type="molecule type" value="Genomic_DNA"/>
</dbReference>
<comment type="caution">
    <text evidence="3">The sequence shown here is derived from an EMBL/GenBank/DDBJ whole genome shotgun (WGS) entry which is preliminary data.</text>
</comment>
<accession>A0AA38HQY2</accession>
<keyword evidence="4" id="KW-1185">Reference proteome</keyword>
<feature type="domain" description="Integrator complex subunit 5 C-terminal" evidence="2">
    <location>
        <begin position="233"/>
        <end position="930"/>
    </location>
</feature>
<dbReference type="Pfam" id="PF14838">
    <property type="entry name" value="INTS5_C"/>
    <property type="match status" value="1"/>
</dbReference>
<dbReference type="InterPro" id="IPR029444">
    <property type="entry name" value="INTS5_C"/>
</dbReference>
<evidence type="ECO:0000313" key="4">
    <source>
        <dbReference type="Proteomes" id="UP001168821"/>
    </source>
</evidence>
<evidence type="ECO:0000259" key="1">
    <source>
        <dbReference type="Pfam" id="PF14837"/>
    </source>
</evidence>
<dbReference type="PANTHER" id="PTHR31697">
    <property type="entry name" value="INTEGRATOR COMPLEX SUBUNIT 5"/>
    <property type="match status" value="1"/>
</dbReference>
<dbReference type="InterPro" id="IPR040316">
    <property type="entry name" value="INTS5"/>
</dbReference>
<dbReference type="GO" id="GO:0034472">
    <property type="term" value="P:snRNA 3'-end processing"/>
    <property type="evidence" value="ECO:0007669"/>
    <property type="project" value="TreeGrafter"/>
</dbReference>
<feature type="domain" description="Integrator complex subunit 5 N-terminal" evidence="1">
    <location>
        <begin position="14"/>
        <end position="221"/>
    </location>
</feature>
<organism evidence="3 4">
    <name type="scientific">Zophobas morio</name>
    <dbReference type="NCBI Taxonomy" id="2755281"/>
    <lineage>
        <taxon>Eukaryota</taxon>
        <taxon>Metazoa</taxon>
        <taxon>Ecdysozoa</taxon>
        <taxon>Arthropoda</taxon>
        <taxon>Hexapoda</taxon>
        <taxon>Insecta</taxon>
        <taxon>Pterygota</taxon>
        <taxon>Neoptera</taxon>
        <taxon>Endopterygota</taxon>
        <taxon>Coleoptera</taxon>
        <taxon>Polyphaga</taxon>
        <taxon>Cucujiformia</taxon>
        <taxon>Tenebrionidae</taxon>
        <taxon>Zophobas</taxon>
    </lineage>
</organism>
<dbReference type="GO" id="GO:0032039">
    <property type="term" value="C:integrator complex"/>
    <property type="evidence" value="ECO:0007669"/>
    <property type="project" value="InterPro"/>
</dbReference>